<organism evidence="4 5">
    <name type="scientific">Variovorax paradoxus</name>
    <dbReference type="NCBI Taxonomy" id="34073"/>
    <lineage>
        <taxon>Bacteria</taxon>
        <taxon>Pseudomonadati</taxon>
        <taxon>Pseudomonadota</taxon>
        <taxon>Betaproteobacteria</taxon>
        <taxon>Burkholderiales</taxon>
        <taxon>Comamonadaceae</taxon>
        <taxon>Variovorax</taxon>
    </lineage>
</organism>
<accession>A0A2W5QDS7</accession>
<name>A0A2W5QDS7_VARPD</name>
<dbReference type="GO" id="GO:0016788">
    <property type="term" value="F:hydrolase activity, acting on ester bonds"/>
    <property type="evidence" value="ECO:0007669"/>
    <property type="project" value="UniProtKB-ARBA"/>
</dbReference>
<evidence type="ECO:0000259" key="3">
    <source>
        <dbReference type="Pfam" id="PF13472"/>
    </source>
</evidence>
<dbReference type="SUPFAM" id="SSF52266">
    <property type="entry name" value="SGNH hydrolase"/>
    <property type="match status" value="1"/>
</dbReference>
<evidence type="ECO:0000313" key="5">
    <source>
        <dbReference type="Proteomes" id="UP000249135"/>
    </source>
</evidence>
<protein>
    <recommendedName>
        <fullName evidence="3">SGNH hydrolase-type esterase domain-containing protein</fullName>
    </recommendedName>
</protein>
<proteinExistence type="predicted"/>
<comment type="caution">
    <text evidence="4">The sequence shown here is derived from an EMBL/GenBank/DDBJ whole genome shotgun (WGS) entry which is preliminary data.</text>
</comment>
<dbReference type="EMBL" id="QFPP01000090">
    <property type="protein sequence ID" value="PZQ75368.1"/>
    <property type="molecule type" value="Genomic_DNA"/>
</dbReference>
<dbReference type="AlphaFoldDB" id="A0A2W5QDS7"/>
<dbReference type="InterPro" id="IPR013830">
    <property type="entry name" value="SGNH_hydro"/>
</dbReference>
<dbReference type="Pfam" id="PF13472">
    <property type="entry name" value="Lipase_GDSL_2"/>
    <property type="match status" value="1"/>
</dbReference>
<feature type="chain" id="PRO_5016066513" description="SGNH hydrolase-type esterase domain-containing protein" evidence="2">
    <location>
        <begin position="27"/>
        <end position="276"/>
    </location>
</feature>
<feature type="compositionally biased region" description="Low complexity" evidence="1">
    <location>
        <begin position="56"/>
        <end position="82"/>
    </location>
</feature>
<sequence length="276" mass="28983">MRTAPAPRLSTAGTHAAFLFTRCALAGLCGALLAGCAGTPPHAVPTARDGVAVPATAAAAPRATPAPAPAAGDAPAQATPQPRSDCSVVLYGDSILHGGYAGSLRLSEPPAQTLRRVRPRYAVEDLTANGETATQRLGTFGQEHRDARFVVIAHGINDVAQRLDLDSALRRMVRVAQQEGREVILTGLSRQPVAVPGRAQGDAVIRRVASDMHVAFADWGSVPYRSSEMADVLHPAKPYSDRLVQRIADVLDRLAPECAQPATGVLQVKTSTRSTP</sequence>
<reference evidence="4 5" key="1">
    <citation type="submission" date="2017-08" db="EMBL/GenBank/DDBJ databases">
        <title>Infants hospitalized years apart are colonized by the same room-sourced microbial strains.</title>
        <authorList>
            <person name="Brooks B."/>
            <person name="Olm M.R."/>
            <person name="Firek B.A."/>
            <person name="Baker R."/>
            <person name="Thomas B.C."/>
            <person name="Morowitz M.J."/>
            <person name="Banfield J.F."/>
        </authorList>
    </citation>
    <scope>NUCLEOTIDE SEQUENCE [LARGE SCALE GENOMIC DNA]</scope>
    <source>
        <strain evidence="4">S2_005_003_R2_41</strain>
    </source>
</reference>
<evidence type="ECO:0000313" key="4">
    <source>
        <dbReference type="EMBL" id="PZQ75368.1"/>
    </source>
</evidence>
<feature type="domain" description="SGNH hydrolase-type esterase" evidence="3">
    <location>
        <begin position="91"/>
        <end position="235"/>
    </location>
</feature>
<feature type="region of interest" description="Disordered" evidence="1">
    <location>
        <begin position="56"/>
        <end position="83"/>
    </location>
</feature>
<dbReference type="InterPro" id="IPR036514">
    <property type="entry name" value="SGNH_hydro_sf"/>
</dbReference>
<dbReference type="Gene3D" id="3.40.50.1110">
    <property type="entry name" value="SGNH hydrolase"/>
    <property type="match status" value="1"/>
</dbReference>
<feature type="signal peptide" evidence="2">
    <location>
        <begin position="1"/>
        <end position="26"/>
    </location>
</feature>
<dbReference type="Proteomes" id="UP000249135">
    <property type="component" value="Unassembled WGS sequence"/>
</dbReference>
<gene>
    <name evidence="4" type="ORF">DI563_09810</name>
</gene>
<keyword evidence="2" id="KW-0732">Signal</keyword>
<evidence type="ECO:0000256" key="1">
    <source>
        <dbReference type="SAM" id="MobiDB-lite"/>
    </source>
</evidence>
<evidence type="ECO:0000256" key="2">
    <source>
        <dbReference type="SAM" id="SignalP"/>
    </source>
</evidence>